<keyword evidence="2" id="KW-1185">Reference proteome</keyword>
<reference evidence="2" key="1">
    <citation type="submission" date="2016-10" db="EMBL/GenBank/DDBJ databases">
        <authorList>
            <person name="Varghese N."/>
            <person name="Submissions S."/>
        </authorList>
    </citation>
    <scope>NUCLEOTIDE SEQUENCE [LARGE SCALE GENOMIC DNA]</scope>
    <source>
        <strain evidence="2">DSM 3695</strain>
    </source>
</reference>
<gene>
    <name evidence="1" type="ORF">SAMN04488122_6684</name>
</gene>
<protein>
    <submittedName>
        <fullName evidence="1">Uncharacterized protein</fullName>
    </submittedName>
</protein>
<organism evidence="1 2">
    <name type="scientific">Chitinophaga arvensicola</name>
    <dbReference type="NCBI Taxonomy" id="29529"/>
    <lineage>
        <taxon>Bacteria</taxon>
        <taxon>Pseudomonadati</taxon>
        <taxon>Bacteroidota</taxon>
        <taxon>Chitinophagia</taxon>
        <taxon>Chitinophagales</taxon>
        <taxon>Chitinophagaceae</taxon>
        <taxon>Chitinophaga</taxon>
    </lineage>
</organism>
<dbReference type="AlphaFoldDB" id="A0A1I0SDZ5"/>
<proteinExistence type="predicted"/>
<sequence>MEQLEGRKTMMAAVLHFTLWRSKIFDVVVLNAISFA</sequence>
<evidence type="ECO:0000313" key="1">
    <source>
        <dbReference type="EMBL" id="SEW56507.1"/>
    </source>
</evidence>
<name>A0A1I0SDZ5_9BACT</name>
<dbReference type="Proteomes" id="UP000199310">
    <property type="component" value="Unassembled WGS sequence"/>
</dbReference>
<evidence type="ECO:0000313" key="2">
    <source>
        <dbReference type="Proteomes" id="UP000199310"/>
    </source>
</evidence>
<dbReference type="EMBL" id="FOJG01000002">
    <property type="protein sequence ID" value="SEW56507.1"/>
    <property type="molecule type" value="Genomic_DNA"/>
</dbReference>
<accession>A0A1I0SDZ5</accession>